<sequence length="118" mass="13478">MAEFCSPGNGDRRRSLLTLDRRSLLIVNPRLLLLATRCGPSIASHLHRSVKPREGFGKVRDYSRWFWECGSGSFLICFHGKLLFSSMLQHKNVKLTNLKQIRVAESYEDLTMKLKAGL</sequence>
<evidence type="ECO:0000313" key="2">
    <source>
        <dbReference type="Proteomes" id="UP001372338"/>
    </source>
</evidence>
<dbReference type="AlphaFoldDB" id="A0AAN9FBM7"/>
<evidence type="ECO:0000313" key="1">
    <source>
        <dbReference type="EMBL" id="KAK7273582.1"/>
    </source>
</evidence>
<protein>
    <submittedName>
        <fullName evidence="1">Uncharacterized protein</fullName>
    </submittedName>
</protein>
<reference evidence="1 2" key="1">
    <citation type="submission" date="2024-01" db="EMBL/GenBank/DDBJ databases">
        <title>The genomes of 5 underutilized Papilionoideae crops provide insights into root nodulation and disease resistanc.</title>
        <authorList>
            <person name="Yuan L."/>
        </authorList>
    </citation>
    <scope>NUCLEOTIDE SEQUENCE [LARGE SCALE GENOMIC DNA]</scope>
    <source>
        <strain evidence="1">ZHUSHIDOU_FW_LH</strain>
        <tissue evidence="1">Leaf</tissue>
    </source>
</reference>
<gene>
    <name evidence="1" type="ORF">RIF29_14638</name>
</gene>
<organism evidence="1 2">
    <name type="scientific">Crotalaria pallida</name>
    <name type="common">Smooth rattlebox</name>
    <name type="synonym">Crotalaria striata</name>
    <dbReference type="NCBI Taxonomy" id="3830"/>
    <lineage>
        <taxon>Eukaryota</taxon>
        <taxon>Viridiplantae</taxon>
        <taxon>Streptophyta</taxon>
        <taxon>Embryophyta</taxon>
        <taxon>Tracheophyta</taxon>
        <taxon>Spermatophyta</taxon>
        <taxon>Magnoliopsida</taxon>
        <taxon>eudicotyledons</taxon>
        <taxon>Gunneridae</taxon>
        <taxon>Pentapetalae</taxon>
        <taxon>rosids</taxon>
        <taxon>fabids</taxon>
        <taxon>Fabales</taxon>
        <taxon>Fabaceae</taxon>
        <taxon>Papilionoideae</taxon>
        <taxon>50 kb inversion clade</taxon>
        <taxon>genistoids sensu lato</taxon>
        <taxon>core genistoids</taxon>
        <taxon>Crotalarieae</taxon>
        <taxon>Crotalaria</taxon>
    </lineage>
</organism>
<accession>A0AAN9FBM7</accession>
<dbReference type="EMBL" id="JAYWIO010000003">
    <property type="protein sequence ID" value="KAK7273582.1"/>
    <property type="molecule type" value="Genomic_DNA"/>
</dbReference>
<name>A0AAN9FBM7_CROPI</name>
<dbReference type="Proteomes" id="UP001372338">
    <property type="component" value="Unassembled WGS sequence"/>
</dbReference>
<keyword evidence="2" id="KW-1185">Reference proteome</keyword>
<comment type="caution">
    <text evidence="1">The sequence shown here is derived from an EMBL/GenBank/DDBJ whole genome shotgun (WGS) entry which is preliminary data.</text>
</comment>
<proteinExistence type="predicted"/>